<evidence type="ECO:0000313" key="15">
    <source>
        <dbReference type="EMBL" id="GAA0352326.1"/>
    </source>
</evidence>
<dbReference type="Pfam" id="PF13091">
    <property type="entry name" value="PLDc_2"/>
    <property type="match status" value="2"/>
</dbReference>
<dbReference type="CDD" id="cd09110">
    <property type="entry name" value="PLDc_CLS_1"/>
    <property type="match status" value="1"/>
</dbReference>
<feature type="transmembrane region" description="Helical" evidence="12">
    <location>
        <begin position="35"/>
        <end position="55"/>
    </location>
</feature>
<evidence type="ECO:0000256" key="10">
    <source>
        <dbReference type="ARBA" id="ARBA00023209"/>
    </source>
</evidence>
<keyword evidence="6" id="KW-0677">Repeat</keyword>
<comment type="similarity">
    <text evidence="12">Belongs to the phospholipase D family. Cardiolipin synthase subfamily.</text>
</comment>
<dbReference type="NCBIfam" id="TIGR04265">
    <property type="entry name" value="bac_cardiolipin"/>
    <property type="match status" value="1"/>
</dbReference>
<dbReference type="RefSeq" id="WP_343753017.1">
    <property type="nucleotide sequence ID" value="NZ_BAAACW010000016.1"/>
</dbReference>
<dbReference type="InterPro" id="IPR030874">
    <property type="entry name" value="Cardiolipin_synth_Firmi"/>
</dbReference>
<dbReference type="Proteomes" id="UP001501166">
    <property type="component" value="Unassembled WGS sequence"/>
</dbReference>
<comment type="caution">
    <text evidence="12">Lacks conserved residue(s) required for the propagation of feature annotation.</text>
</comment>
<proteinExistence type="inferred from homology"/>
<feature type="domain" description="PLD phosphodiesterase" evidence="14">
    <location>
        <begin position="219"/>
        <end position="246"/>
    </location>
</feature>
<keyword evidence="8 12" id="KW-0443">Lipid metabolism</keyword>
<organism evidence="15 16">
    <name type="scientific">Alkalibacterium iburiense</name>
    <dbReference type="NCBI Taxonomy" id="290589"/>
    <lineage>
        <taxon>Bacteria</taxon>
        <taxon>Bacillati</taxon>
        <taxon>Bacillota</taxon>
        <taxon>Bacilli</taxon>
        <taxon>Lactobacillales</taxon>
        <taxon>Carnobacteriaceae</taxon>
        <taxon>Alkalibacterium</taxon>
    </lineage>
</organism>
<name>A0ABN0X1V9_9LACT</name>
<evidence type="ECO:0000256" key="4">
    <source>
        <dbReference type="ARBA" id="ARBA00022679"/>
    </source>
</evidence>
<dbReference type="Pfam" id="PF13396">
    <property type="entry name" value="PLDc_N"/>
    <property type="match status" value="1"/>
</dbReference>
<keyword evidence="10 12" id="KW-0594">Phospholipid biosynthesis</keyword>
<keyword evidence="9 12" id="KW-0472">Membrane</keyword>
<evidence type="ECO:0000256" key="8">
    <source>
        <dbReference type="ARBA" id="ARBA00023098"/>
    </source>
</evidence>
<dbReference type="SUPFAM" id="SSF56024">
    <property type="entry name" value="Phospholipase D/nuclease"/>
    <property type="match status" value="2"/>
</dbReference>
<evidence type="ECO:0000256" key="2">
    <source>
        <dbReference type="ARBA" id="ARBA00022475"/>
    </source>
</evidence>
<keyword evidence="7 12" id="KW-1133">Transmembrane helix</keyword>
<feature type="active site" evidence="12">
    <location>
        <position position="231"/>
    </location>
</feature>
<dbReference type="EMBL" id="BAAACW010000016">
    <property type="protein sequence ID" value="GAA0352326.1"/>
    <property type="molecule type" value="Genomic_DNA"/>
</dbReference>
<feature type="active site" evidence="12">
    <location>
        <position position="226"/>
    </location>
</feature>
<evidence type="ECO:0000256" key="9">
    <source>
        <dbReference type="ARBA" id="ARBA00023136"/>
    </source>
</evidence>
<keyword evidence="2 12" id="KW-1003">Cell membrane</keyword>
<evidence type="ECO:0000256" key="11">
    <source>
        <dbReference type="ARBA" id="ARBA00023264"/>
    </source>
</evidence>
<sequence length="484" mass="55775">MHILATIVIIFIFFNSLLAIYTVFKEKERDIAAIWAWLLVISMLPGLGFVIYLFLGRKISKEHIFDIQSQERIGMSELVKAQKDLAETEDLDVPESQYVEKTFEMVRLFLETNEAVLTKGNDVQIISDGEEKFKRLLEDIRNAEHHIHITYYIFRSDKIGTAIVEALEEKAKQGVEVKLLYDPVGARLLKKNFFDVLRKNGGQAEPFFGSRFFLINLRLNYRNHRKIVVIDGKVGYTGGFNVGDDYLGLYPEMGYWRDTHLRIEGNGVLTLQTRFLVDWNASVKNHNVQYDVMYFPFSPMKGQTDMQIVSSGPDNEIQSIKKGFIKMISMAKKSVIIQTPYFIPDEALMETIKIAILSGIDVKVMIPNKPDHPFIYRATLSYAEELVESGAEVYIYDAGFLHAKTIVIDSEILSVGTANFDIRSFKLNFEVNAFIYDRMLAKKQVDIFNEDVKQSYLLTEEIISNYSLWEIFKQQFSRLFSPIL</sequence>
<comment type="function">
    <text evidence="12">Catalyzes the reversible phosphatidyl group transfer from one phosphatidylglycerol molecule to another to form cardiolipin (CL) (diphosphatidylglycerol) and glycerol.</text>
</comment>
<evidence type="ECO:0000256" key="5">
    <source>
        <dbReference type="ARBA" id="ARBA00022692"/>
    </source>
</evidence>
<dbReference type="Gene3D" id="3.30.870.10">
    <property type="entry name" value="Endonuclease Chain A"/>
    <property type="match status" value="2"/>
</dbReference>
<dbReference type="CDD" id="cd09112">
    <property type="entry name" value="PLDc_CLS_2"/>
    <property type="match status" value="1"/>
</dbReference>
<dbReference type="EC" id="2.7.8.-" evidence="12 13"/>
<dbReference type="SMART" id="SM00155">
    <property type="entry name" value="PLDc"/>
    <property type="match status" value="2"/>
</dbReference>
<accession>A0ABN0X1V9</accession>
<dbReference type="PROSITE" id="PS50035">
    <property type="entry name" value="PLD"/>
    <property type="match status" value="2"/>
</dbReference>
<keyword evidence="16" id="KW-1185">Reference proteome</keyword>
<evidence type="ECO:0000259" key="14">
    <source>
        <dbReference type="PROSITE" id="PS50035"/>
    </source>
</evidence>
<feature type="active site" evidence="12">
    <location>
        <position position="224"/>
    </location>
</feature>
<dbReference type="InterPro" id="IPR022924">
    <property type="entry name" value="Cardiolipin_synthase"/>
</dbReference>
<feature type="active site" evidence="12">
    <location>
        <position position="404"/>
    </location>
</feature>
<evidence type="ECO:0000256" key="13">
    <source>
        <dbReference type="NCBIfam" id="TIGR04265"/>
    </source>
</evidence>
<comment type="caution">
    <text evidence="15">The sequence shown here is derived from an EMBL/GenBank/DDBJ whole genome shotgun (WGS) entry which is preliminary data.</text>
</comment>
<dbReference type="PANTHER" id="PTHR21248">
    <property type="entry name" value="CARDIOLIPIN SYNTHASE"/>
    <property type="match status" value="1"/>
</dbReference>
<evidence type="ECO:0000256" key="3">
    <source>
        <dbReference type="ARBA" id="ARBA00022516"/>
    </source>
</evidence>
<comment type="catalytic activity">
    <reaction evidence="12">
        <text>2 a 1,2-diacyl-sn-glycero-3-phospho-(1'-sn-glycerol) = a cardiolipin + glycerol</text>
        <dbReference type="Rhea" id="RHEA:31451"/>
        <dbReference type="ChEBI" id="CHEBI:17754"/>
        <dbReference type="ChEBI" id="CHEBI:62237"/>
        <dbReference type="ChEBI" id="CHEBI:64716"/>
    </reaction>
</comment>
<feature type="domain" description="PLD phosphodiesterase" evidence="14">
    <location>
        <begin position="397"/>
        <end position="424"/>
    </location>
</feature>
<keyword evidence="5 12" id="KW-0812">Transmembrane</keyword>
<evidence type="ECO:0000256" key="6">
    <source>
        <dbReference type="ARBA" id="ARBA00022737"/>
    </source>
</evidence>
<evidence type="ECO:0000256" key="7">
    <source>
        <dbReference type="ARBA" id="ARBA00022989"/>
    </source>
</evidence>
<keyword evidence="3 12" id="KW-0444">Lipid biosynthesis</keyword>
<gene>
    <name evidence="15" type="primary">cls_2</name>
    <name evidence="15" type="ORF">GCM10008932_01650</name>
</gene>
<protein>
    <recommendedName>
        <fullName evidence="12 13">Cardiolipin synthase</fullName>
        <shortName evidence="12">CL synthase</shortName>
        <ecNumber evidence="12 13">2.7.8.-</ecNumber>
    </recommendedName>
</protein>
<keyword evidence="11 12" id="KW-1208">Phospholipid metabolism</keyword>
<dbReference type="InterPro" id="IPR027379">
    <property type="entry name" value="CLS_N"/>
</dbReference>
<dbReference type="PANTHER" id="PTHR21248:SF22">
    <property type="entry name" value="PHOSPHOLIPASE D"/>
    <property type="match status" value="1"/>
</dbReference>
<reference evidence="15 16" key="1">
    <citation type="journal article" date="2019" name="Int. J. Syst. Evol. Microbiol.">
        <title>The Global Catalogue of Microorganisms (GCM) 10K type strain sequencing project: providing services to taxonomists for standard genome sequencing and annotation.</title>
        <authorList>
            <consortium name="The Broad Institute Genomics Platform"/>
            <consortium name="The Broad Institute Genome Sequencing Center for Infectious Disease"/>
            <person name="Wu L."/>
            <person name="Ma J."/>
        </authorList>
    </citation>
    <scope>NUCLEOTIDE SEQUENCE [LARGE SCALE GENOMIC DNA]</scope>
    <source>
        <strain evidence="15 16">JCM 12662</strain>
    </source>
</reference>
<feature type="active site" evidence="12">
    <location>
        <position position="409"/>
    </location>
</feature>
<dbReference type="InterPro" id="IPR001736">
    <property type="entry name" value="PLipase_D/transphosphatidylase"/>
</dbReference>
<keyword evidence="4 12" id="KW-0808">Transferase</keyword>
<evidence type="ECO:0000256" key="1">
    <source>
        <dbReference type="ARBA" id="ARBA00004651"/>
    </source>
</evidence>
<feature type="active site" evidence="12">
    <location>
        <position position="402"/>
    </location>
</feature>
<dbReference type="HAMAP" id="MF_01916">
    <property type="entry name" value="Cardiolipin_synth_Cls"/>
    <property type="match status" value="1"/>
</dbReference>
<evidence type="ECO:0000313" key="16">
    <source>
        <dbReference type="Proteomes" id="UP001501166"/>
    </source>
</evidence>
<dbReference type="InterPro" id="IPR025202">
    <property type="entry name" value="PLD-like_dom"/>
</dbReference>
<evidence type="ECO:0000256" key="12">
    <source>
        <dbReference type="HAMAP-Rule" id="MF_01916"/>
    </source>
</evidence>
<comment type="subcellular location">
    <subcellularLocation>
        <location evidence="1 12">Cell membrane</location>
        <topology evidence="1 12">Multi-pass membrane protein</topology>
    </subcellularLocation>
</comment>